<dbReference type="InterPro" id="IPR010982">
    <property type="entry name" value="Lambda_DNA-bd_dom_sf"/>
</dbReference>
<dbReference type="Gene3D" id="1.10.260.40">
    <property type="entry name" value="lambda repressor-like DNA-binding domains"/>
    <property type="match status" value="1"/>
</dbReference>
<dbReference type="GO" id="GO:0003700">
    <property type="term" value="F:DNA-binding transcription factor activity"/>
    <property type="evidence" value="ECO:0007669"/>
    <property type="project" value="TreeGrafter"/>
</dbReference>
<dbReference type="InterPro" id="IPR028082">
    <property type="entry name" value="Peripla_BP_I"/>
</dbReference>
<evidence type="ECO:0000256" key="2">
    <source>
        <dbReference type="ARBA" id="ARBA00023125"/>
    </source>
</evidence>
<keyword evidence="3" id="KW-0804">Transcription</keyword>
<protein>
    <submittedName>
        <fullName evidence="5">LacI family transcriptional regulator</fullName>
    </submittedName>
</protein>
<dbReference type="SUPFAM" id="SSF53822">
    <property type="entry name" value="Periplasmic binding protein-like I"/>
    <property type="match status" value="1"/>
</dbReference>
<organism evidence="5 6">
    <name type="scientific">Acrocarpospora macrocephala</name>
    <dbReference type="NCBI Taxonomy" id="150177"/>
    <lineage>
        <taxon>Bacteria</taxon>
        <taxon>Bacillati</taxon>
        <taxon>Actinomycetota</taxon>
        <taxon>Actinomycetes</taxon>
        <taxon>Streptosporangiales</taxon>
        <taxon>Streptosporangiaceae</taxon>
        <taxon>Acrocarpospora</taxon>
    </lineage>
</organism>
<dbReference type="CDD" id="cd06267">
    <property type="entry name" value="PBP1_LacI_sugar_binding-like"/>
    <property type="match status" value="1"/>
</dbReference>
<evidence type="ECO:0000313" key="6">
    <source>
        <dbReference type="Proteomes" id="UP000331127"/>
    </source>
</evidence>
<dbReference type="PROSITE" id="PS50932">
    <property type="entry name" value="HTH_LACI_2"/>
    <property type="match status" value="1"/>
</dbReference>
<dbReference type="EMBL" id="BLAE01000037">
    <property type="protein sequence ID" value="GES12619.1"/>
    <property type="molecule type" value="Genomic_DNA"/>
</dbReference>
<keyword evidence="2" id="KW-0238">DNA-binding</keyword>
<gene>
    <name evidence="5" type="ORF">Amac_062160</name>
</gene>
<dbReference type="Pfam" id="PF00356">
    <property type="entry name" value="LacI"/>
    <property type="match status" value="1"/>
</dbReference>
<evidence type="ECO:0000256" key="1">
    <source>
        <dbReference type="ARBA" id="ARBA00023015"/>
    </source>
</evidence>
<dbReference type="InterPro" id="IPR046335">
    <property type="entry name" value="LacI/GalR-like_sensor"/>
</dbReference>
<comment type="caution">
    <text evidence="5">The sequence shown here is derived from an EMBL/GenBank/DDBJ whole genome shotgun (WGS) entry which is preliminary data.</text>
</comment>
<dbReference type="Pfam" id="PF13377">
    <property type="entry name" value="Peripla_BP_3"/>
    <property type="match status" value="1"/>
</dbReference>
<keyword evidence="1" id="KW-0805">Transcription regulation</keyword>
<dbReference type="SMART" id="SM00354">
    <property type="entry name" value="HTH_LACI"/>
    <property type="match status" value="1"/>
</dbReference>
<dbReference type="GO" id="GO:0000976">
    <property type="term" value="F:transcription cis-regulatory region binding"/>
    <property type="evidence" value="ECO:0007669"/>
    <property type="project" value="TreeGrafter"/>
</dbReference>
<dbReference type="PANTHER" id="PTHR30146">
    <property type="entry name" value="LACI-RELATED TRANSCRIPTIONAL REPRESSOR"/>
    <property type="match status" value="1"/>
</dbReference>
<proteinExistence type="predicted"/>
<dbReference type="PANTHER" id="PTHR30146:SF153">
    <property type="entry name" value="LACTOSE OPERON REPRESSOR"/>
    <property type="match status" value="1"/>
</dbReference>
<sequence>MIGQVGKRVTAADVARSLGISRATVGFVLNNTPGQTISERTRQRVLAEAERLGYRPHRAAQDLRRGSSKVILMVIPDWRMEYRLRWHLEEAALAVDEAGYSLAIYARQIAGRARPLWELLAPDVVLGLWPFDDEEVASMRACGVTRIHPDPEHPGSLDDASIITAGPALQVDHLHGLGHRRLAFAASADPRTSPLQEARVRAAERAAAQLGLDPLDVRTVDYLGDSATDAVRRWHAADVTGVVAYNDEVAATVVGAAIRAGLAVPGDLAVIGHDDTPLAAMFLPSISSVDFDAVSVGRHFAALALHTIDGRPLPSEDFEGNARVVARESTVGGR</sequence>
<evidence type="ECO:0000256" key="3">
    <source>
        <dbReference type="ARBA" id="ARBA00023163"/>
    </source>
</evidence>
<dbReference type="CDD" id="cd01392">
    <property type="entry name" value="HTH_LacI"/>
    <property type="match status" value="1"/>
</dbReference>
<reference evidence="5 6" key="1">
    <citation type="submission" date="2019-10" db="EMBL/GenBank/DDBJ databases">
        <title>Whole genome shotgun sequence of Acrocarpospora macrocephala NBRC 16266.</title>
        <authorList>
            <person name="Ichikawa N."/>
            <person name="Kimura A."/>
            <person name="Kitahashi Y."/>
            <person name="Komaki H."/>
            <person name="Oguchi A."/>
        </authorList>
    </citation>
    <scope>NUCLEOTIDE SEQUENCE [LARGE SCALE GENOMIC DNA]</scope>
    <source>
        <strain evidence="5 6">NBRC 16266</strain>
    </source>
</reference>
<dbReference type="RefSeq" id="WP_218041396.1">
    <property type="nucleotide sequence ID" value="NZ_BAAAHL010000071.1"/>
</dbReference>
<dbReference type="SUPFAM" id="SSF47413">
    <property type="entry name" value="lambda repressor-like DNA-binding domains"/>
    <property type="match status" value="1"/>
</dbReference>
<dbReference type="InterPro" id="IPR000843">
    <property type="entry name" value="HTH_LacI"/>
</dbReference>
<feature type="domain" description="HTH lacI-type" evidence="4">
    <location>
        <begin position="9"/>
        <end position="65"/>
    </location>
</feature>
<evidence type="ECO:0000313" key="5">
    <source>
        <dbReference type="EMBL" id="GES12619.1"/>
    </source>
</evidence>
<evidence type="ECO:0000259" key="4">
    <source>
        <dbReference type="PROSITE" id="PS50932"/>
    </source>
</evidence>
<accession>A0A5M3WXG3</accession>
<dbReference type="Gene3D" id="3.40.50.2300">
    <property type="match status" value="2"/>
</dbReference>
<keyword evidence="6" id="KW-1185">Reference proteome</keyword>
<name>A0A5M3WXG3_9ACTN</name>
<dbReference type="Proteomes" id="UP000331127">
    <property type="component" value="Unassembled WGS sequence"/>
</dbReference>
<dbReference type="AlphaFoldDB" id="A0A5M3WXG3"/>